<comment type="caution">
    <text evidence="1">The sequence shown here is derived from an EMBL/GenBank/DDBJ whole genome shotgun (WGS) entry which is preliminary data.</text>
</comment>
<dbReference type="EMBL" id="CM042025">
    <property type="protein sequence ID" value="KAI3807252.1"/>
    <property type="molecule type" value="Genomic_DNA"/>
</dbReference>
<dbReference type="Proteomes" id="UP001056120">
    <property type="component" value="Linkage Group LG08"/>
</dbReference>
<organism evidence="1 2">
    <name type="scientific">Smallanthus sonchifolius</name>
    <dbReference type="NCBI Taxonomy" id="185202"/>
    <lineage>
        <taxon>Eukaryota</taxon>
        <taxon>Viridiplantae</taxon>
        <taxon>Streptophyta</taxon>
        <taxon>Embryophyta</taxon>
        <taxon>Tracheophyta</taxon>
        <taxon>Spermatophyta</taxon>
        <taxon>Magnoliopsida</taxon>
        <taxon>eudicotyledons</taxon>
        <taxon>Gunneridae</taxon>
        <taxon>Pentapetalae</taxon>
        <taxon>asterids</taxon>
        <taxon>campanulids</taxon>
        <taxon>Asterales</taxon>
        <taxon>Asteraceae</taxon>
        <taxon>Asteroideae</taxon>
        <taxon>Heliantheae alliance</taxon>
        <taxon>Millerieae</taxon>
        <taxon>Smallanthus</taxon>
    </lineage>
</organism>
<proteinExistence type="predicted"/>
<keyword evidence="2" id="KW-1185">Reference proteome</keyword>
<accession>A0ACB9IJK1</accession>
<evidence type="ECO:0000313" key="2">
    <source>
        <dbReference type="Proteomes" id="UP001056120"/>
    </source>
</evidence>
<protein>
    <submittedName>
        <fullName evidence="1">Uncharacterized protein</fullName>
    </submittedName>
</protein>
<reference evidence="2" key="1">
    <citation type="journal article" date="2022" name="Mol. Ecol. Resour.">
        <title>The genomes of chicory, endive, great burdock and yacon provide insights into Asteraceae palaeo-polyploidization history and plant inulin production.</title>
        <authorList>
            <person name="Fan W."/>
            <person name="Wang S."/>
            <person name="Wang H."/>
            <person name="Wang A."/>
            <person name="Jiang F."/>
            <person name="Liu H."/>
            <person name="Zhao H."/>
            <person name="Xu D."/>
            <person name="Zhang Y."/>
        </authorList>
    </citation>
    <scope>NUCLEOTIDE SEQUENCE [LARGE SCALE GENOMIC DNA]</scope>
    <source>
        <strain evidence="2">cv. Yunnan</strain>
    </source>
</reference>
<gene>
    <name evidence="1" type="ORF">L1987_23177</name>
</gene>
<sequence length="107" mass="12099">METIFTVFIYDIRDMDLRGALQDGIYLLQKSQDLAERTTACLDQIRGDFQDTDDVHNNLVDLVLEINNEMADLTRRVEVAEQRATEAEETIVTMMAGSSENGVSAFH</sequence>
<name>A0ACB9IJK1_9ASTR</name>
<evidence type="ECO:0000313" key="1">
    <source>
        <dbReference type="EMBL" id="KAI3807252.1"/>
    </source>
</evidence>
<reference evidence="1 2" key="2">
    <citation type="journal article" date="2022" name="Mol. Ecol. Resour.">
        <title>The genomes of chicory, endive, great burdock and yacon provide insights into Asteraceae paleo-polyploidization history and plant inulin production.</title>
        <authorList>
            <person name="Fan W."/>
            <person name="Wang S."/>
            <person name="Wang H."/>
            <person name="Wang A."/>
            <person name="Jiang F."/>
            <person name="Liu H."/>
            <person name="Zhao H."/>
            <person name="Xu D."/>
            <person name="Zhang Y."/>
        </authorList>
    </citation>
    <scope>NUCLEOTIDE SEQUENCE [LARGE SCALE GENOMIC DNA]</scope>
    <source>
        <strain evidence="2">cv. Yunnan</strain>
        <tissue evidence="1">Leaves</tissue>
    </source>
</reference>